<dbReference type="GO" id="GO:0008171">
    <property type="term" value="F:O-methyltransferase activity"/>
    <property type="evidence" value="ECO:0007669"/>
    <property type="project" value="InterPro"/>
</dbReference>
<reference evidence="5" key="1">
    <citation type="submission" date="2021-07" db="EMBL/GenBank/DDBJ databases">
        <authorList>
            <person name="Catto M.A."/>
            <person name="Jacobson A."/>
            <person name="Kennedy G."/>
            <person name="Labadie P."/>
            <person name="Hunt B.G."/>
            <person name="Srinivasan R."/>
        </authorList>
    </citation>
    <scope>NUCLEOTIDE SEQUENCE</scope>
    <source>
        <strain evidence="5">PL_HMW_Pooled</strain>
        <tissue evidence="5">Head</tissue>
    </source>
</reference>
<evidence type="ECO:0000313" key="6">
    <source>
        <dbReference type="Proteomes" id="UP001219518"/>
    </source>
</evidence>
<comment type="caution">
    <text evidence="5">The sequence shown here is derived from an EMBL/GenBank/DDBJ whole genome shotgun (WGS) entry which is preliminary data.</text>
</comment>
<proteinExistence type="inferred from homology"/>
<dbReference type="InterPro" id="IPR050362">
    <property type="entry name" value="Cation-dep_OMT"/>
</dbReference>
<dbReference type="AlphaFoldDB" id="A0AAE1H7F0"/>
<dbReference type="Gene3D" id="3.40.50.150">
    <property type="entry name" value="Vaccinia Virus protein VP39"/>
    <property type="match status" value="1"/>
</dbReference>
<protein>
    <submittedName>
        <fullName evidence="5">Catechol O-methyltransferase</fullName>
    </submittedName>
</protein>
<comment type="similarity">
    <text evidence="4">Belongs to the class I-like SAM-binding methyltransferase superfamily. Cation-dependent O-methyltransferase family.</text>
</comment>
<evidence type="ECO:0000256" key="2">
    <source>
        <dbReference type="ARBA" id="ARBA00022679"/>
    </source>
</evidence>
<keyword evidence="6" id="KW-1185">Reference proteome</keyword>
<dbReference type="Proteomes" id="UP001219518">
    <property type="component" value="Unassembled WGS sequence"/>
</dbReference>
<dbReference type="GO" id="GO:0032259">
    <property type="term" value="P:methylation"/>
    <property type="evidence" value="ECO:0007669"/>
    <property type="project" value="UniProtKB-KW"/>
</dbReference>
<organism evidence="5 6">
    <name type="scientific">Frankliniella fusca</name>
    <dbReference type="NCBI Taxonomy" id="407009"/>
    <lineage>
        <taxon>Eukaryota</taxon>
        <taxon>Metazoa</taxon>
        <taxon>Ecdysozoa</taxon>
        <taxon>Arthropoda</taxon>
        <taxon>Hexapoda</taxon>
        <taxon>Insecta</taxon>
        <taxon>Pterygota</taxon>
        <taxon>Neoptera</taxon>
        <taxon>Paraneoptera</taxon>
        <taxon>Thysanoptera</taxon>
        <taxon>Terebrantia</taxon>
        <taxon>Thripoidea</taxon>
        <taxon>Thripidae</taxon>
        <taxon>Frankliniella</taxon>
    </lineage>
</organism>
<dbReference type="Pfam" id="PF01596">
    <property type="entry name" value="Methyltransf_3"/>
    <property type="match status" value="1"/>
</dbReference>
<keyword evidence="2" id="KW-0808">Transferase</keyword>
<dbReference type="GO" id="GO:0008757">
    <property type="term" value="F:S-adenosylmethionine-dependent methyltransferase activity"/>
    <property type="evidence" value="ECO:0007669"/>
    <property type="project" value="TreeGrafter"/>
</dbReference>
<reference evidence="5" key="2">
    <citation type="journal article" date="2023" name="BMC Genomics">
        <title>Pest status, molecular evolution, and epigenetic factors derived from the genome assembly of Frankliniella fusca, a thysanopteran phytovirus vector.</title>
        <authorList>
            <person name="Catto M.A."/>
            <person name="Labadie P.E."/>
            <person name="Jacobson A.L."/>
            <person name="Kennedy G.G."/>
            <person name="Srinivasan R."/>
            <person name="Hunt B.G."/>
        </authorList>
    </citation>
    <scope>NUCLEOTIDE SEQUENCE</scope>
    <source>
        <strain evidence="5">PL_HMW_Pooled</strain>
    </source>
</reference>
<evidence type="ECO:0000256" key="3">
    <source>
        <dbReference type="ARBA" id="ARBA00022691"/>
    </source>
</evidence>
<dbReference type="PROSITE" id="PS51682">
    <property type="entry name" value="SAM_OMT_I"/>
    <property type="match status" value="1"/>
</dbReference>
<dbReference type="InterPro" id="IPR002935">
    <property type="entry name" value="SAM_O-MeTrfase"/>
</dbReference>
<evidence type="ECO:0000313" key="5">
    <source>
        <dbReference type="EMBL" id="KAK3916136.1"/>
    </source>
</evidence>
<dbReference type="EMBL" id="JAHWGI010000492">
    <property type="protein sequence ID" value="KAK3916136.1"/>
    <property type="molecule type" value="Genomic_DNA"/>
</dbReference>
<sequence>MYGWRPVLISPPHLLYRPALTGMVVETLPYPESLEDRLHALEDYSERTFKPVDSVLQEVVERAHAHNMPDIHVGNMDGLTLEVIIRMAGYKKASTMVEVGALAGFSGIVIARALGPGGHLHTIEFNPDYAEVARESFRKAGLEDRVTVHIGRASQVLEQLAELGPFDGIFIDADKDNYPVYLDWAEKNIRVGGGVFGDNTFGFGHVWRDPEDFEEQHLRSAISGLRSFNARLADNPNFRATILPTDQGLTMAVRIK</sequence>
<evidence type="ECO:0000256" key="4">
    <source>
        <dbReference type="ARBA" id="ARBA00023453"/>
    </source>
</evidence>
<dbReference type="PANTHER" id="PTHR10509">
    <property type="entry name" value="O-METHYLTRANSFERASE-RELATED"/>
    <property type="match status" value="1"/>
</dbReference>
<evidence type="ECO:0000256" key="1">
    <source>
        <dbReference type="ARBA" id="ARBA00022603"/>
    </source>
</evidence>
<dbReference type="InterPro" id="IPR029063">
    <property type="entry name" value="SAM-dependent_MTases_sf"/>
</dbReference>
<dbReference type="SUPFAM" id="SSF53335">
    <property type="entry name" value="S-adenosyl-L-methionine-dependent methyltransferases"/>
    <property type="match status" value="1"/>
</dbReference>
<accession>A0AAE1H7F0</accession>
<keyword evidence="1" id="KW-0489">Methyltransferase</keyword>
<name>A0AAE1H7F0_9NEOP</name>
<dbReference type="PANTHER" id="PTHR10509:SF14">
    <property type="entry name" value="CAFFEOYL-COA O-METHYLTRANSFERASE 3-RELATED"/>
    <property type="match status" value="1"/>
</dbReference>
<gene>
    <name evidence="5" type="ORF">KUF71_025429</name>
</gene>
<keyword evidence="3" id="KW-0949">S-adenosyl-L-methionine</keyword>